<feature type="compositionally biased region" description="Acidic residues" evidence="7">
    <location>
        <begin position="125"/>
        <end position="136"/>
    </location>
</feature>
<name>A0ABR0Q9U2_GOSAR</name>
<feature type="region of interest" description="Disordered" evidence="7">
    <location>
        <begin position="113"/>
        <end position="136"/>
    </location>
</feature>
<keyword evidence="5" id="KW-0378">Hydrolase</keyword>
<dbReference type="Pfam" id="PF17917">
    <property type="entry name" value="RT_RNaseH"/>
    <property type="match status" value="1"/>
</dbReference>
<accession>A0ABR0Q9U2</accession>
<dbReference type="PANTHER" id="PTHR34072">
    <property type="entry name" value="ENZYMATIC POLYPROTEIN-RELATED"/>
    <property type="match status" value="1"/>
</dbReference>
<keyword evidence="4" id="KW-0255">Endonuclease</keyword>
<dbReference type="SUPFAM" id="SSF56672">
    <property type="entry name" value="DNA/RNA polymerases"/>
    <property type="match status" value="1"/>
</dbReference>
<evidence type="ECO:0000256" key="2">
    <source>
        <dbReference type="ARBA" id="ARBA00022695"/>
    </source>
</evidence>
<evidence type="ECO:0000256" key="3">
    <source>
        <dbReference type="ARBA" id="ARBA00022722"/>
    </source>
</evidence>
<evidence type="ECO:0000256" key="5">
    <source>
        <dbReference type="ARBA" id="ARBA00022801"/>
    </source>
</evidence>
<keyword evidence="3" id="KW-0540">Nuclease</keyword>
<organism evidence="9 10">
    <name type="scientific">Gossypium arboreum</name>
    <name type="common">Tree cotton</name>
    <name type="synonym">Gossypium nanking</name>
    <dbReference type="NCBI Taxonomy" id="29729"/>
    <lineage>
        <taxon>Eukaryota</taxon>
        <taxon>Viridiplantae</taxon>
        <taxon>Streptophyta</taxon>
        <taxon>Embryophyta</taxon>
        <taxon>Tracheophyta</taxon>
        <taxon>Spermatophyta</taxon>
        <taxon>Magnoliopsida</taxon>
        <taxon>eudicotyledons</taxon>
        <taxon>Gunneridae</taxon>
        <taxon>Pentapetalae</taxon>
        <taxon>rosids</taxon>
        <taxon>malvids</taxon>
        <taxon>Malvales</taxon>
        <taxon>Malvaceae</taxon>
        <taxon>Malvoideae</taxon>
        <taxon>Gossypium</taxon>
    </lineage>
</organism>
<dbReference type="PANTHER" id="PTHR34072:SF57">
    <property type="entry name" value="RNA-DIRECTED DNA POLYMERASE"/>
    <property type="match status" value="1"/>
</dbReference>
<reference evidence="9 10" key="1">
    <citation type="submission" date="2023-03" db="EMBL/GenBank/DDBJ databases">
        <title>WGS of Gossypium arboreum.</title>
        <authorList>
            <person name="Yu D."/>
        </authorList>
    </citation>
    <scope>NUCLEOTIDE SEQUENCE [LARGE SCALE GENOMIC DNA]</scope>
    <source>
        <tissue evidence="9">Leaf</tissue>
    </source>
</reference>
<dbReference type="InterPro" id="IPR043502">
    <property type="entry name" value="DNA/RNA_pol_sf"/>
</dbReference>
<keyword evidence="10" id="KW-1185">Reference proteome</keyword>
<sequence>MSLYGSRSRCSFGTARDKHFQPIYYVSRTLTAAQENYTTMEKELLAVVFTFDKFRKYLILSKVVIYTDHSALRHLLTKTDAKPELIRWILLLQEFDLETNDKKGDENLAADHLSRLENSSTKEQDDIEINDSLPEE</sequence>
<evidence type="ECO:0000256" key="1">
    <source>
        <dbReference type="ARBA" id="ARBA00022679"/>
    </source>
</evidence>
<keyword evidence="6" id="KW-0695">RNA-directed DNA polymerase</keyword>
<evidence type="ECO:0000256" key="6">
    <source>
        <dbReference type="ARBA" id="ARBA00022918"/>
    </source>
</evidence>
<evidence type="ECO:0000313" key="9">
    <source>
        <dbReference type="EMBL" id="KAK5836110.1"/>
    </source>
</evidence>
<gene>
    <name evidence="9" type="ORF">PVK06_011861</name>
</gene>
<feature type="compositionally biased region" description="Basic and acidic residues" evidence="7">
    <location>
        <begin position="113"/>
        <end position="124"/>
    </location>
</feature>
<dbReference type="CDD" id="cd09274">
    <property type="entry name" value="RNase_HI_RT_Ty3"/>
    <property type="match status" value="1"/>
</dbReference>
<protein>
    <recommendedName>
        <fullName evidence="8">Reverse transcriptase RNase H-like domain-containing protein</fullName>
    </recommendedName>
</protein>
<evidence type="ECO:0000256" key="4">
    <source>
        <dbReference type="ARBA" id="ARBA00022759"/>
    </source>
</evidence>
<evidence type="ECO:0000256" key="7">
    <source>
        <dbReference type="SAM" id="MobiDB-lite"/>
    </source>
</evidence>
<proteinExistence type="predicted"/>
<comment type="caution">
    <text evidence="9">The sequence shown here is derived from an EMBL/GenBank/DDBJ whole genome shotgun (WGS) entry which is preliminary data.</text>
</comment>
<evidence type="ECO:0000259" key="8">
    <source>
        <dbReference type="Pfam" id="PF17917"/>
    </source>
</evidence>
<keyword evidence="2" id="KW-0548">Nucleotidyltransferase</keyword>
<dbReference type="Proteomes" id="UP001358586">
    <property type="component" value="Chromosome 4"/>
</dbReference>
<keyword evidence="1" id="KW-0808">Transferase</keyword>
<evidence type="ECO:0000313" key="10">
    <source>
        <dbReference type="Proteomes" id="UP001358586"/>
    </source>
</evidence>
<dbReference type="EMBL" id="JARKNE010000004">
    <property type="protein sequence ID" value="KAK5836110.1"/>
    <property type="molecule type" value="Genomic_DNA"/>
</dbReference>
<feature type="domain" description="Reverse transcriptase RNase H-like" evidence="8">
    <location>
        <begin position="17"/>
        <end position="95"/>
    </location>
</feature>
<dbReference type="InterPro" id="IPR041373">
    <property type="entry name" value="RT_RNaseH"/>
</dbReference>